<dbReference type="STRING" id="619300.G3AI82"/>
<dbReference type="AlphaFoldDB" id="G3AI82"/>
<dbReference type="InterPro" id="IPR005550">
    <property type="entry name" value="Kinetochore_Ndc80"/>
</dbReference>
<organism evidence="16">
    <name type="scientific">Spathaspora passalidarum (strain NRRL Y-27907 / 11-Y1)</name>
    <dbReference type="NCBI Taxonomy" id="619300"/>
    <lineage>
        <taxon>Eukaryota</taxon>
        <taxon>Fungi</taxon>
        <taxon>Dikarya</taxon>
        <taxon>Ascomycota</taxon>
        <taxon>Saccharomycotina</taxon>
        <taxon>Pichiomycetes</taxon>
        <taxon>Debaryomycetaceae</taxon>
        <taxon>Spathaspora</taxon>
    </lineage>
</organism>
<feature type="compositionally biased region" description="Low complexity" evidence="13">
    <location>
        <begin position="105"/>
        <end position="114"/>
    </location>
</feature>
<dbReference type="GO" id="GO:0051315">
    <property type="term" value="P:attachment of mitotic spindle microtubules to kinetochore"/>
    <property type="evidence" value="ECO:0007669"/>
    <property type="project" value="UniProtKB-UniRule"/>
</dbReference>
<dbReference type="GO" id="GO:0005634">
    <property type="term" value="C:nucleus"/>
    <property type="evidence" value="ECO:0007669"/>
    <property type="project" value="UniProtKB-SubCell"/>
</dbReference>
<evidence type="ECO:0000256" key="12">
    <source>
        <dbReference type="SAM" id="Coils"/>
    </source>
</evidence>
<dbReference type="InterPro" id="IPR055260">
    <property type="entry name" value="Ndc80_CH"/>
</dbReference>
<dbReference type="RefSeq" id="XP_007373980.1">
    <property type="nucleotide sequence ID" value="XM_007373918.1"/>
</dbReference>
<keyword evidence="10 11" id="KW-0137">Centromere</keyword>
<evidence type="ECO:0000256" key="3">
    <source>
        <dbReference type="ARBA" id="ARBA00022454"/>
    </source>
</evidence>
<keyword evidence="7 12" id="KW-0175">Coiled coil</keyword>
<keyword evidence="8 11" id="KW-0539">Nucleus</keyword>
<accession>G3AI82</accession>
<evidence type="ECO:0000256" key="10">
    <source>
        <dbReference type="ARBA" id="ARBA00023328"/>
    </source>
</evidence>
<evidence type="ECO:0000256" key="6">
    <source>
        <dbReference type="ARBA" id="ARBA00022838"/>
    </source>
</evidence>
<keyword evidence="3 11" id="KW-0158">Chromosome</keyword>
<dbReference type="PANTHER" id="PTHR10643:SF2">
    <property type="entry name" value="KINETOCHORE PROTEIN NDC80 HOMOLOG"/>
    <property type="match status" value="1"/>
</dbReference>
<dbReference type="GO" id="GO:0031262">
    <property type="term" value="C:Ndc80 complex"/>
    <property type="evidence" value="ECO:0007669"/>
    <property type="project" value="UniProtKB-UniRule"/>
</dbReference>
<comment type="subcellular location">
    <subcellularLocation>
        <location evidence="11">Chromosome</location>
        <location evidence="11">Centromere</location>
        <location evidence="11">Kinetochore</location>
    </subcellularLocation>
    <subcellularLocation>
        <location evidence="11">Nucleus</location>
    </subcellularLocation>
</comment>
<feature type="compositionally biased region" description="Polar residues" evidence="13">
    <location>
        <begin position="115"/>
        <end position="134"/>
    </location>
</feature>
<feature type="region of interest" description="Disordered" evidence="13">
    <location>
        <begin position="49"/>
        <end position="90"/>
    </location>
</feature>
<comment type="function">
    <text evidence="11">Acts as a component of the essential kinetochore-associated NDC80 complex, which is required for chromosome segregation and spindle checkpoint activity.</text>
</comment>
<evidence type="ECO:0000313" key="16">
    <source>
        <dbReference type="Proteomes" id="UP000000709"/>
    </source>
</evidence>
<feature type="coiled-coil region" evidence="12">
    <location>
        <begin position="317"/>
        <end position="355"/>
    </location>
</feature>
<keyword evidence="4 11" id="KW-0132">Cell division</keyword>
<sequence>MAPPRLFQNDPIDSSGTKLASILRTVESSSRRTNSLTPVTKRGVKRRSLIASHTHERGSIENDRRESVFFSTPARVNKKRPSPGPSFIKARPQLHTHTAALTNTSSSFMPSSSSVAGPQQQSLRSTPALSSRASAAQAPLGGGSSLVTPSSQQSLAQRDPRPLRDRKYQELIQAEIHSFLTENRFELEPSIKLTESTLKTPTQKEFTGIFSFLVKMQNPSFKLGKAPDTEIYTALKVMNYPYLDSISRSQIGAVGGQNWPTFLGVLYWLVTVNLKLLRITEEDETPEDEDRLHDEYHAYISSKYARYLAGRDNENDEIELQEKLDRMKVSAEEQLQEYSHNKNAIEEAVVHLEADGKIIETAVKKSEDLYQDFDALKNYIESRKNSKPKYDEILANLKQAAENESRLLEEARVKVVELQAQLEQLGISQEFIQGLRDNRDQADKEFADAEEQYMKLREDSITAHEHFARDIDRLKQSVRDLNSLSQLFNPDFQLELNKDIKTSNTFTRALKPDEILTRKTSEVKIEFVSLKSRLTSLHGEYRDTSDQLKTERDKITDVISLLESKRDEARRKVDALQREYDREYASMQQKQAENKVEIARLETDLVTRQSDARNSLLNLEKANKDAREKHNKIVADISSKRSILNSVRSEAGAIALKVQTNTQENLLRLDDKVQEESIVESDLRNELN</sequence>
<dbReference type="InParanoid" id="G3AI82"/>
<dbReference type="PANTHER" id="PTHR10643">
    <property type="entry name" value="KINETOCHORE PROTEIN NDC80"/>
    <property type="match status" value="1"/>
</dbReference>
<reference evidence="15 16" key="1">
    <citation type="journal article" date="2011" name="Proc. Natl. Acad. Sci. U.S.A.">
        <title>Comparative genomics of xylose-fermenting fungi for enhanced biofuel production.</title>
        <authorList>
            <person name="Wohlbach D.J."/>
            <person name="Kuo A."/>
            <person name="Sato T.K."/>
            <person name="Potts K.M."/>
            <person name="Salamov A.A."/>
            <person name="LaButti K.M."/>
            <person name="Sun H."/>
            <person name="Clum A."/>
            <person name="Pangilinan J.L."/>
            <person name="Lindquist E.A."/>
            <person name="Lucas S."/>
            <person name="Lapidus A."/>
            <person name="Jin M."/>
            <person name="Gunawan C."/>
            <person name="Balan V."/>
            <person name="Dale B.E."/>
            <person name="Jeffries T.W."/>
            <person name="Zinkel R."/>
            <person name="Barry K.W."/>
            <person name="Grigoriev I.V."/>
            <person name="Gasch A.P."/>
        </authorList>
    </citation>
    <scope>NUCLEOTIDE SEQUENCE [LARGE SCALE GENOMIC DNA]</scope>
    <source>
        <strain evidence="16">NRRL Y-27907 / 11-Y1</strain>
    </source>
</reference>
<protein>
    <recommendedName>
        <fullName evidence="11">Kinetochore protein NDC80</fullName>
    </recommendedName>
</protein>
<evidence type="ECO:0000256" key="5">
    <source>
        <dbReference type="ARBA" id="ARBA00022776"/>
    </source>
</evidence>
<feature type="region of interest" description="Disordered" evidence="13">
    <location>
        <begin position="104"/>
        <end position="163"/>
    </location>
</feature>
<comment type="subunit">
    <text evidence="2">Component of the NDC80 complex, which consists of NDC80, NUF2, SPC24 and SPC25.</text>
</comment>
<dbReference type="HOGENOM" id="CLU_012583_1_0_1"/>
<evidence type="ECO:0000256" key="13">
    <source>
        <dbReference type="SAM" id="MobiDB-lite"/>
    </source>
</evidence>
<comment type="similarity">
    <text evidence="1 11">Belongs to the NDC80/HEC1 family.</text>
</comment>
<dbReference type="Proteomes" id="UP000000709">
    <property type="component" value="Unassembled WGS sequence"/>
</dbReference>
<dbReference type="FunCoup" id="G3AI82">
    <property type="interactions" value="295"/>
</dbReference>
<keyword evidence="16" id="KW-1185">Reference proteome</keyword>
<evidence type="ECO:0000259" key="14">
    <source>
        <dbReference type="Pfam" id="PF03801"/>
    </source>
</evidence>
<dbReference type="GO" id="GO:0051301">
    <property type="term" value="P:cell division"/>
    <property type="evidence" value="ECO:0007669"/>
    <property type="project" value="UniProtKB-UniRule"/>
</dbReference>
<keyword evidence="9 11" id="KW-0131">Cell cycle</keyword>
<gene>
    <name evidence="15" type="ORF">SPAPADRAFT_49441</name>
</gene>
<evidence type="ECO:0000256" key="1">
    <source>
        <dbReference type="ARBA" id="ARBA00007050"/>
    </source>
</evidence>
<evidence type="ECO:0000256" key="8">
    <source>
        <dbReference type="ARBA" id="ARBA00023242"/>
    </source>
</evidence>
<dbReference type="KEGG" id="spaa:SPAPADRAFT_49441"/>
<keyword evidence="6 11" id="KW-0995">Kinetochore</keyword>
<dbReference type="OrthoDB" id="7459479at2759"/>
<dbReference type="EMBL" id="GL996500">
    <property type="protein sequence ID" value="EGW34396.1"/>
    <property type="molecule type" value="Genomic_DNA"/>
</dbReference>
<evidence type="ECO:0000256" key="7">
    <source>
        <dbReference type="ARBA" id="ARBA00023054"/>
    </source>
</evidence>
<feature type="domain" description="Kinetochore protein Ndc80 CH" evidence="14">
    <location>
        <begin position="132"/>
        <end position="273"/>
    </location>
</feature>
<dbReference type="Gene3D" id="1.10.418.30">
    <property type="entry name" value="Ncd80 complex, Ncd80 subunit"/>
    <property type="match status" value="1"/>
</dbReference>
<evidence type="ECO:0000256" key="9">
    <source>
        <dbReference type="ARBA" id="ARBA00023306"/>
    </source>
</evidence>
<dbReference type="FunFam" id="1.10.418.30:FF:000001">
    <property type="entry name" value="Probable kinetochore protein ndc80"/>
    <property type="match status" value="1"/>
</dbReference>
<evidence type="ECO:0000256" key="4">
    <source>
        <dbReference type="ARBA" id="ARBA00022618"/>
    </source>
</evidence>
<feature type="coiled-coil region" evidence="12">
    <location>
        <begin position="390"/>
        <end position="459"/>
    </location>
</feature>
<dbReference type="OMA" id="NKSWLMT"/>
<dbReference type="InterPro" id="IPR038273">
    <property type="entry name" value="Ndc80_sf"/>
</dbReference>
<proteinExistence type="inferred from homology"/>
<name>G3AI82_SPAPN</name>
<evidence type="ECO:0000256" key="11">
    <source>
        <dbReference type="RuleBase" id="RU368072"/>
    </source>
</evidence>
<dbReference type="eggNOG" id="KOG0995">
    <property type="taxonomic scope" value="Eukaryota"/>
</dbReference>
<keyword evidence="5 11" id="KW-0498">Mitosis</keyword>
<feature type="coiled-coil region" evidence="12">
    <location>
        <begin position="552"/>
        <end position="636"/>
    </location>
</feature>
<evidence type="ECO:0000256" key="2">
    <source>
        <dbReference type="ARBA" id="ARBA00011562"/>
    </source>
</evidence>
<dbReference type="GeneID" id="18871336"/>
<dbReference type="Pfam" id="PF03801">
    <property type="entry name" value="Ndc80_HEC"/>
    <property type="match status" value="1"/>
</dbReference>
<evidence type="ECO:0000313" key="15">
    <source>
        <dbReference type="EMBL" id="EGW34396.1"/>
    </source>
</evidence>
<feature type="compositionally biased region" description="Basic and acidic residues" evidence="13">
    <location>
        <begin position="53"/>
        <end position="67"/>
    </location>
</feature>
<feature type="compositionally biased region" description="Polar residues" evidence="13">
    <location>
        <begin position="145"/>
        <end position="156"/>
    </location>
</feature>